<dbReference type="Proteomes" id="UP000244898">
    <property type="component" value="Unassembled WGS sequence"/>
</dbReference>
<evidence type="ECO:0000256" key="1">
    <source>
        <dbReference type="SAM" id="Phobius"/>
    </source>
</evidence>
<sequence>MAHLRGHWQLIVLTVLLFALWQTSVVAPLRILIVYLHELSHVIAILATGGSVEGLTVNANEGGLVISRGGNRFLSLSAGYLGSLFIGALLFLAAVRTHADRAILGILGGIILLTTALYSRELFAVGFGLITGFAMLAIARFMPRDYSDLILRVIGLASMIYVPYDIFSDTIQRSYLRSDARMLAEEFGGATMMWGGLWNVLSLVVLALCLRYGLGADSNIRPANKSRYRT</sequence>
<reference evidence="3" key="1">
    <citation type="submission" date="2018-03" db="EMBL/GenBank/DDBJ databases">
        <authorList>
            <person name="Rodrigo-Torres L."/>
            <person name="Arahal R. D."/>
            <person name="Lucena T."/>
        </authorList>
    </citation>
    <scope>NUCLEOTIDE SEQUENCE [LARGE SCALE GENOMIC DNA]</scope>
    <source>
        <strain evidence="3">CECT 7615</strain>
    </source>
</reference>
<feature type="transmembrane region" description="Helical" evidence="1">
    <location>
        <begin position="187"/>
        <end position="210"/>
    </location>
</feature>
<organism evidence="2 3">
    <name type="scientific">Falsiruegeria mediterranea M17</name>
    <dbReference type="NCBI Taxonomy" id="1200281"/>
    <lineage>
        <taxon>Bacteria</taxon>
        <taxon>Pseudomonadati</taxon>
        <taxon>Pseudomonadota</taxon>
        <taxon>Alphaproteobacteria</taxon>
        <taxon>Rhodobacterales</taxon>
        <taxon>Roseobacteraceae</taxon>
        <taxon>Falsiruegeria</taxon>
    </lineage>
</organism>
<dbReference type="EMBL" id="ONZG01000002">
    <property type="protein sequence ID" value="SPJ27439.1"/>
    <property type="molecule type" value="Genomic_DNA"/>
</dbReference>
<gene>
    <name evidence="2" type="ORF">TRM7615_00928</name>
</gene>
<dbReference type="PANTHER" id="PTHR33979:SF2">
    <property type="entry name" value="PEPTIDASE M50B-LIKE-DOMAIN-CONTAINING PROTEIN"/>
    <property type="match status" value="1"/>
</dbReference>
<evidence type="ECO:0000313" key="3">
    <source>
        <dbReference type="Proteomes" id="UP000244898"/>
    </source>
</evidence>
<keyword evidence="3" id="KW-1185">Reference proteome</keyword>
<protein>
    <submittedName>
        <fullName evidence="2">Uncharacterized protein</fullName>
    </submittedName>
</protein>
<dbReference type="RefSeq" id="WP_108785993.1">
    <property type="nucleotide sequence ID" value="NZ_ONZG01000002.1"/>
</dbReference>
<dbReference type="InterPro" id="IPR049500">
    <property type="entry name" value="Peptidase_M50B-like"/>
</dbReference>
<keyword evidence="1" id="KW-0812">Transmembrane</keyword>
<name>A0A2R8C4T2_9RHOB</name>
<feature type="transmembrane region" description="Helical" evidence="1">
    <location>
        <begin position="73"/>
        <end position="95"/>
    </location>
</feature>
<evidence type="ECO:0000313" key="2">
    <source>
        <dbReference type="EMBL" id="SPJ27439.1"/>
    </source>
</evidence>
<dbReference type="AlphaFoldDB" id="A0A2R8C4T2"/>
<keyword evidence="1" id="KW-1133">Transmembrane helix</keyword>
<keyword evidence="1" id="KW-0472">Membrane</keyword>
<dbReference type="Pfam" id="PF13398">
    <property type="entry name" value="Peptidase_M50B"/>
    <property type="match status" value="1"/>
</dbReference>
<accession>A0A2R8C4T2</accession>
<feature type="transmembrane region" description="Helical" evidence="1">
    <location>
        <begin position="124"/>
        <end position="142"/>
    </location>
</feature>
<proteinExistence type="predicted"/>
<feature type="transmembrane region" description="Helical" evidence="1">
    <location>
        <begin position="102"/>
        <end position="118"/>
    </location>
</feature>
<dbReference type="OrthoDB" id="5381474at2"/>
<dbReference type="PANTHER" id="PTHR33979">
    <property type="entry name" value="OS02G0221600 PROTEIN"/>
    <property type="match status" value="1"/>
</dbReference>
<feature type="transmembrane region" description="Helical" evidence="1">
    <location>
        <begin position="149"/>
        <end position="167"/>
    </location>
</feature>